<reference evidence="2" key="1">
    <citation type="submission" date="2015-12" db="EMBL/GenBank/DDBJ databases">
        <title>Complete genome sequence of Lutibacter profundus strain LP1.</title>
        <authorList>
            <person name="Wissuwa J."/>
            <person name="Le Moine Bauer S."/>
            <person name="Stokke R."/>
            <person name="Dahle H."/>
            <person name="Steen I.H."/>
        </authorList>
    </citation>
    <scope>NUCLEOTIDE SEQUENCE [LARGE SCALE GENOMIC DNA]</scope>
    <source>
        <strain evidence="2">LP1</strain>
    </source>
</reference>
<dbReference type="OrthoDB" id="9769308at2"/>
<dbReference type="InterPro" id="IPR015915">
    <property type="entry name" value="Kelch-typ_b-propeller"/>
</dbReference>
<proteinExistence type="predicted"/>
<dbReference type="SUPFAM" id="SSF117281">
    <property type="entry name" value="Kelch motif"/>
    <property type="match status" value="1"/>
</dbReference>
<dbReference type="PROSITE" id="PS51257">
    <property type="entry name" value="PROKAR_LIPOPROTEIN"/>
    <property type="match status" value="1"/>
</dbReference>
<dbReference type="PANTHER" id="PTHR46375">
    <property type="entry name" value="KELCH REPEAT AND BTB DOMAIN-CONTAINING PROTEIN 13-RELATED"/>
    <property type="match status" value="1"/>
</dbReference>
<protein>
    <recommendedName>
        <fullName evidence="3">Galactose oxidase</fullName>
    </recommendedName>
</protein>
<evidence type="ECO:0008006" key="3">
    <source>
        <dbReference type="Google" id="ProtNLM"/>
    </source>
</evidence>
<dbReference type="RefSeq" id="WP_068205841.1">
    <property type="nucleotide sequence ID" value="NZ_CP013355.1"/>
</dbReference>
<dbReference type="Gene3D" id="2.120.10.80">
    <property type="entry name" value="Kelch-type beta propeller"/>
    <property type="match status" value="1"/>
</dbReference>
<dbReference type="KEGG" id="lut:Lupro_02070"/>
<accession>A0A0X8G4W4</accession>
<organism evidence="1 2">
    <name type="scientific">Lutibacter profundi</name>
    <dbReference type="NCBI Taxonomy" id="1622118"/>
    <lineage>
        <taxon>Bacteria</taxon>
        <taxon>Pseudomonadati</taxon>
        <taxon>Bacteroidota</taxon>
        <taxon>Flavobacteriia</taxon>
        <taxon>Flavobacteriales</taxon>
        <taxon>Flavobacteriaceae</taxon>
        <taxon>Lutibacter</taxon>
    </lineage>
</organism>
<dbReference type="PANTHER" id="PTHR46375:SF3">
    <property type="entry name" value="KELCH REPEAT AND BTB DOMAIN-CONTAINING PROTEIN 13"/>
    <property type="match status" value="1"/>
</dbReference>
<evidence type="ECO:0000313" key="2">
    <source>
        <dbReference type="Proteomes" id="UP000059672"/>
    </source>
</evidence>
<sequence>MRLTVYKIYFLLFFILLLGCSKKPLTKLSLSVHQVATAPEPVTNNAVSAAFIKGIPYIFSFGGLDSTKLYSGINQRNYRYNVKNNTWLQLPNLPDTLGKIASAATLIKDTIYIMGGYHVFKDGTEVSSNKVHRYAIKSNRFLTDGTPIPIPIDDHVQTVWRDSLIYIITGWSQKENIPNVQIYNPFKNSWQVGTSVPNNYKFKVFGANGIISKDTIYYFGGAAMGEFFPIQLRLRKGVINPKQPTNIIWSSIELDSTFSSYRMAATIVKNSPHFIGGSTSSYNYNGIAYDKNKISIPNNADFYYINGKLKKAYNKLLPMDLRGIASINDTVQYIYGGMKENNKVSNSILKLAWYKNFINESSNNKRVKN</sequence>
<dbReference type="STRING" id="1622118.Lupro_02070"/>
<evidence type="ECO:0000313" key="1">
    <source>
        <dbReference type="EMBL" id="AMC10108.1"/>
    </source>
</evidence>
<keyword evidence="2" id="KW-1185">Reference proteome</keyword>
<dbReference type="EMBL" id="CP013355">
    <property type="protein sequence ID" value="AMC10108.1"/>
    <property type="molecule type" value="Genomic_DNA"/>
</dbReference>
<dbReference type="Proteomes" id="UP000059672">
    <property type="component" value="Chromosome"/>
</dbReference>
<dbReference type="AlphaFoldDB" id="A0A0X8G4W4"/>
<name>A0A0X8G4W4_9FLAO</name>
<dbReference type="InterPro" id="IPR052392">
    <property type="entry name" value="Kelch-BTB_domain-containing"/>
</dbReference>
<gene>
    <name evidence="1" type="ORF">Lupro_02070</name>
</gene>
<reference evidence="1 2" key="2">
    <citation type="journal article" date="2016" name="Int. J. Syst. Evol. Microbiol.">
        <title>Lutibacter profundi sp. nov., isolated from a deep-sea hydrothermal system on the Arctic Mid-Ocean Ridge and emended description of the genus Lutibacter.</title>
        <authorList>
            <person name="Le Moine Bauer S."/>
            <person name="Roalkvam I."/>
            <person name="Steen I.H."/>
            <person name="Dahle H."/>
        </authorList>
    </citation>
    <scope>NUCLEOTIDE SEQUENCE [LARGE SCALE GENOMIC DNA]</scope>
    <source>
        <strain evidence="1 2">LP1</strain>
    </source>
</reference>